<reference evidence="2" key="1">
    <citation type="journal article" date="2022" name="Mol. Ecol. Resour.">
        <title>The genomes of chicory, endive, great burdock and yacon provide insights into Asteraceae palaeo-polyploidization history and plant inulin production.</title>
        <authorList>
            <person name="Fan W."/>
            <person name="Wang S."/>
            <person name="Wang H."/>
            <person name="Wang A."/>
            <person name="Jiang F."/>
            <person name="Liu H."/>
            <person name="Zhao H."/>
            <person name="Xu D."/>
            <person name="Zhang Y."/>
        </authorList>
    </citation>
    <scope>NUCLEOTIDE SEQUENCE [LARGE SCALE GENOMIC DNA]</scope>
    <source>
        <strain evidence="2">cv. Niubang</strain>
    </source>
</reference>
<accession>A0ACB9DPC2</accession>
<sequence>MSNCCCDYELSEFCMKTIHLLAYMQHMVFKIAAVGDLYEAYDSSWANDWTKVQLLWDKITYLTNGIKETMVSVNLNVKKNVLKDEYEEEMIDDMDESTVKEMRYPPVKEEIRVVRQLDRKKIA</sequence>
<dbReference type="EMBL" id="CM042049">
    <property type="protein sequence ID" value="KAI3748410.1"/>
    <property type="molecule type" value="Genomic_DNA"/>
</dbReference>
<keyword evidence="2" id="KW-1185">Reference proteome</keyword>
<gene>
    <name evidence="1" type="ORF">L6452_11455</name>
</gene>
<proteinExistence type="predicted"/>
<organism evidence="1 2">
    <name type="scientific">Arctium lappa</name>
    <name type="common">Greater burdock</name>
    <name type="synonym">Lappa major</name>
    <dbReference type="NCBI Taxonomy" id="4217"/>
    <lineage>
        <taxon>Eukaryota</taxon>
        <taxon>Viridiplantae</taxon>
        <taxon>Streptophyta</taxon>
        <taxon>Embryophyta</taxon>
        <taxon>Tracheophyta</taxon>
        <taxon>Spermatophyta</taxon>
        <taxon>Magnoliopsida</taxon>
        <taxon>eudicotyledons</taxon>
        <taxon>Gunneridae</taxon>
        <taxon>Pentapetalae</taxon>
        <taxon>asterids</taxon>
        <taxon>campanulids</taxon>
        <taxon>Asterales</taxon>
        <taxon>Asteraceae</taxon>
        <taxon>Carduoideae</taxon>
        <taxon>Cardueae</taxon>
        <taxon>Arctiinae</taxon>
        <taxon>Arctium</taxon>
    </lineage>
</organism>
<reference evidence="1 2" key="2">
    <citation type="journal article" date="2022" name="Mol. Ecol. Resour.">
        <title>The genomes of chicory, endive, great burdock and yacon provide insights into Asteraceae paleo-polyploidization history and plant inulin production.</title>
        <authorList>
            <person name="Fan W."/>
            <person name="Wang S."/>
            <person name="Wang H."/>
            <person name="Wang A."/>
            <person name="Jiang F."/>
            <person name="Liu H."/>
            <person name="Zhao H."/>
            <person name="Xu D."/>
            <person name="Zhang Y."/>
        </authorList>
    </citation>
    <scope>NUCLEOTIDE SEQUENCE [LARGE SCALE GENOMIC DNA]</scope>
    <source>
        <strain evidence="2">cv. Niubang</strain>
    </source>
</reference>
<dbReference type="Proteomes" id="UP001055879">
    <property type="component" value="Linkage Group LG03"/>
</dbReference>
<name>A0ACB9DPC2_ARCLA</name>
<evidence type="ECO:0000313" key="1">
    <source>
        <dbReference type="EMBL" id="KAI3748410.1"/>
    </source>
</evidence>
<protein>
    <submittedName>
        <fullName evidence="1">Uncharacterized protein</fullName>
    </submittedName>
</protein>
<evidence type="ECO:0000313" key="2">
    <source>
        <dbReference type="Proteomes" id="UP001055879"/>
    </source>
</evidence>
<comment type="caution">
    <text evidence="1">The sequence shown here is derived from an EMBL/GenBank/DDBJ whole genome shotgun (WGS) entry which is preliminary data.</text>
</comment>